<dbReference type="Proteomes" id="UP000235731">
    <property type="component" value="Unassembled WGS sequence"/>
</dbReference>
<evidence type="ECO:0000256" key="6">
    <source>
        <dbReference type="ARBA" id="ARBA00022927"/>
    </source>
</evidence>
<evidence type="ECO:0000259" key="9">
    <source>
        <dbReference type="SMART" id="SM00382"/>
    </source>
</evidence>
<dbReference type="InterPro" id="IPR003593">
    <property type="entry name" value="AAA+_ATPase"/>
</dbReference>
<dbReference type="EMBL" id="PNIE01000029">
    <property type="protein sequence ID" value="PMP63667.1"/>
    <property type="molecule type" value="Genomic_DNA"/>
</dbReference>
<dbReference type="GO" id="GO:0046933">
    <property type="term" value="F:proton-transporting ATP synthase activity, rotational mechanism"/>
    <property type="evidence" value="ECO:0007669"/>
    <property type="project" value="TreeGrafter"/>
</dbReference>
<dbReference type="GO" id="GO:0005737">
    <property type="term" value="C:cytoplasm"/>
    <property type="evidence" value="ECO:0007669"/>
    <property type="project" value="UniProtKB-SubCell"/>
</dbReference>
<dbReference type="FunFam" id="3.40.50.12240:FF:000002">
    <property type="entry name" value="Flagellum-specific ATP synthase FliI"/>
    <property type="match status" value="1"/>
</dbReference>
<keyword evidence="6" id="KW-0653">Protein transport</keyword>
<evidence type="ECO:0000313" key="10">
    <source>
        <dbReference type="EMBL" id="PMP63667.1"/>
    </source>
</evidence>
<evidence type="ECO:0000256" key="3">
    <source>
        <dbReference type="ARBA" id="ARBA00022490"/>
    </source>
</evidence>
<dbReference type="Pfam" id="PF02874">
    <property type="entry name" value="ATP-synt_ab_N"/>
    <property type="match status" value="1"/>
</dbReference>
<dbReference type="Pfam" id="PF00006">
    <property type="entry name" value="ATP-synt_ab"/>
    <property type="match status" value="1"/>
</dbReference>
<dbReference type="GO" id="GO:0008564">
    <property type="term" value="F:protein-exporting ATPase activity"/>
    <property type="evidence" value="ECO:0007669"/>
    <property type="project" value="UniProtKB-EC"/>
</dbReference>
<dbReference type="Gene3D" id="3.40.50.12240">
    <property type="match status" value="1"/>
</dbReference>
<dbReference type="InterPro" id="IPR000194">
    <property type="entry name" value="ATPase_F1/V1/A1_a/bsu_nucl-bd"/>
</dbReference>
<keyword evidence="5" id="KW-0067">ATP-binding</keyword>
<dbReference type="Pfam" id="PF18269">
    <property type="entry name" value="T3SS_ATPase_C"/>
    <property type="match status" value="1"/>
</dbReference>
<dbReference type="GO" id="GO:0030257">
    <property type="term" value="C:type III protein secretion system complex"/>
    <property type="evidence" value="ECO:0007669"/>
    <property type="project" value="InterPro"/>
</dbReference>
<keyword evidence="7" id="KW-1278">Translocase</keyword>
<keyword evidence="3" id="KW-0963">Cytoplasm</keyword>
<evidence type="ECO:0000256" key="2">
    <source>
        <dbReference type="ARBA" id="ARBA00022448"/>
    </source>
</evidence>
<proteinExistence type="predicted"/>
<comment type="subcellular location">
    <subcellularLocation>
        <location evidence="1">Cytoplasm</location>
    </subcellularLocation>
</comment>
<evidence type="ECO:0000256" key="4">
    <source>
        <dbReference type="ARBA" id="ARBA00022741"/>
    </source>
</evidence>
<feature type="domain" description="AAA+ ATPase" evidence="9">
    <location>
        <begin position="156"/>
        <end position="338"/>
    </location>
</feature>
<dbReference type="InterPro" id="IPR040627">
    <property type="entry name" value="T3SS_ATPase_C"/>
</dbReference>
<dbReference type="PROSITE" id="PS00152">
    <property type="entry name" value="ATPASE_ALPHA_BETA"/>
    <property type="match status" value="1"/>
</dbReference>
<keyword evidence="4" id="KW-0547">Nucleotide-binding</keyword>
<dbReference type="GO" id="GO:0016887">
    <property type="term" value="F:ATP hydrolysis activity"/>
    <property type="evidence" value="ECO:0007669"/>
    <property type="project" value="InterPro"/>
</dbReference>
<evidence type="ECO:0000256" key="5">
    <source>
        <dbReference type="ARBA" id="ARBA00022840"/>
    </source>
</evidence>
<keyword evidence="2" id="KW-0813">Transport</keyword>
<dbReference type="GO" id="GO:0005524">
    <property type="term" value="F:ATP binding"/>
    <property type="evidence" value="ECO:0007669"/>
    <property type="project" value="UniProtKB-KW"/>
</dbReference>
<accession>A0A2N7PKF4</accession>
<organism evidence="10 11">
    <name type="scientific">Caldimicrobium thiodismutans</name>
    <dbReference type="NCBI Taxonomy" id="1653476"/>
    <lineage>
        <taxon>Bacteria</taxon>
        <taxon>Pseudomonadati</taxon>
        <taxon>Thermodesulfobacteriota</taxon>
        <taxon>Thermodesulfobacteria</taxon>
        <taxon>Thermodesulfobacteriales</taxon>
        <taxon>Thermodesulfobacteriaceae</taxon>
        <taxon>Caldimicrobium</taxon>
    </lineage>
</organism>
<comment type="caution">
    <text evidence="10">The sequence shown here is derived from an EMBL/GenBank/DDBJ whole genome shotgun (WGS) entry which is preliminary data.</text>
</comment>
<reference evidence="10 11" key="1">
    <citation type="submission" date="2018-01" db="EMBL/GenBank/DDBJ databases">
        <title>Metagenomic assembled genomes from two thermal pools in the Uzon Caldera, Kamchatka, Russia.</title>
        <authorList>
            <person name="Wilkins L."/>
            <person name="Ettinger C."/>
        </authorList>
    </citation>
    <scope>NUCLEOTIDE SEQUENCE [LARGE SCALE GENOMIC DNA]</scope>
    <source>
        <strain evidence="10">ZAV-15</strain>
    </source>
</reference>
<comment type="catalytic activity">
    <reaction evidence="8">
        <text>ATP + H2O + cellular proteinSide 1 = ADP + phosphate + cellular proteinSide 2.</text>
        <dbReference type="EC" id="7.4.2.8"/>
    </reaction>
</comment>
<dbReference type="SUPFAM" id="SSF52540">
    <property type="entry name" value="P-loop containing nucleoside triphosphate hydrolases"/>
    <property type="match status" value="1"/>
</dbReference>
<dbReference type="InterPro" id="IPR050053">
    <property type="entry name" value="ATPase_alpha/beta_chains"/>
</dbReference>
<dbReference type="SMART" id="SM00382">
    <property type="entry name" value="AAA"/>
    <property type="match status" value="1"/>
</dbReference>
<sequence>MKINSLSPFIRKIKDIPPFEVYGYVTKVLGLTIESSGPLLKVGELCKVVGREIEILAEVVGFKEEKLLLTALNEIRGLEIGARVIPLGISNAPVGESFIGRVVNALGESLDHKKKPKPEDFYPLYGDPLKPLERERIKEILDVGVKAINAFLTIGSGQRVAIMAGSGVGKSTLLGMIARYTKADINVVALIGERGREVRDFIEKDLGEEGLKRSVLVVATSDESPALRVRAAFYATALAEYFRDKGFKVLLLMDSLTRFCMAGREIGLANGEPPTARGYTPSVFAMLPRLLERAGARVNSGSITGIYTVLVEGDDVNDPIADAVRSIVDGHIVLSRELAQEGHYPAIDVLASISRVMKDIVSKDHLKLYQEAVNILATYKRAEDLINIGAYVKGSNPEIDRALELMPKLKEFLKQDLEERFTYEESCQILREILRS</sequence>
<dbReference type="PANTHER" id="PTHR15184:SF9">
    <property type="entry name" value="SPI-1 TYPE 3 SECRETION SYSTEM ATPASE"/>
    <property type="match status" value="1"/>
</dbReference>
<dbReference type="NCBIfam" id="TIGR01026">
    <property type="entry name" value="fliI_yscN"/>
    <property type="match status" value="1"/>
</dbReference>
<dbReference type="EC" id="3.6.3.14" evidence="10"/>
<dbReference type="InterPro" id="IPR004100">
    <property type="entry name" value="ATPase_F1/V1/A1_a/bsu_N"/>
</dbReference>
<dbReference type="CDD" id="cd18117">
    <property type="entry name" value="ATP-synt_flagellum-secretory_path_III_N"/>
    <property type="match status" value="1"/>
</dbReference>
<dbReference type="InterPro" id="IPR027417">
    <property type="entry name" value="P-loop_NTPase"/>
</dbReference>
<evidence type="ECO:0000256" key="8">
    <source>
        <dbReference type="ARBA" id="ARBA00034006"/>
    </source>
</evidence>
<dbReference type="AlphaFoldDB" id="A0A2N7PKF4"/>
<dbReference type="PANTHER" id="PTHR15184">
    <property type="entry name" value="ATP SYNTHASE"/>
    <property type="match status" value="1"/>
</dbReference>
<dbReference type="GO" id="GO:0030254">
    <property type="term" value="P:protein secretion by the type III secretion system"/>
    <property type="evidence" value="ECO:0007669"/>
    <property type="project" value="InterPro"/>
</dbReference>
<gene>
    <name evidence="10" type="primary">fliI</name>
    <name evidence="10" type="ORF">C0197_02045</name>
</gene>
<dbReference type="InterPro" id="IPR005714">
    <property type="entry name" value="ATPase_T3SS_FliI/YscN"/>
</dbReference>
<evidence type="ECO:0000313" key="11">
    <source>
        <dbReference type="Proteomes" id="UP000235731"/>
    </source>
</evidence>
<dbReference type="CDD" id="cd01136">
    <property type="entry name" value="ATPase_flagellum-secretory_path_III"/>
    <property type="match status" value="1"/>
</dbReference>
<evidence type="ECO:0000256" key="1">
    <source>
        <dbReference type="ARBA" id="ARBA00004496"/>
    </source>
</evidence>
<protein>
    <submittedName>
        <fullName evidence="10">Flagellum-specific ATP synthase FliI</fullName>
        <ecNumber evidence="10">3.6.3.14</ecNumber>
    </submittedName>
</protein>
<dbReference type="InterPro" id="IPR020003">
    <property type="entry name" value="ATPase_a/bsu_AS"/>
</dbReference>
<name>A0A2N7PKF4_9BACT</name>
<keyword evidence="10" id="KW-0378">Hydrolase</keyword>
<evidence type="ECO:0000256" key="7">
    <source>
        <dbReference type="ARBA" id="ARBA00022967"/>
    </source>
</evidence>